<evidence type="ECO:0000313" key="2">
    <source>
        <dbReference type="Proteomes" id="UP000622547"/>
    </source>
</evidence>
<dbReference type="Proteomes" id="UP000622547">
    <property type="component" value="Unassembled WGS sequence"/>
</dbReference>
<evidence type="ECO:0000313" key="1">
    <source>
        <dbReference type="EMBL" id="GII42833.1"/>
    </source>
</evidence>
<keyword evidence="2" id="KW-1185">Reference proteome</keyword>
<accession>A0A8J3UCR3</accession>
<dbReference type="AlphaFoldDB" id="A0A8J3UCR3"/>
<reference evidence="1 2" key="1">
    <citation type="submission" date="2021-01" db="EMBL/GenBank/DDBJ databases">
        <title>Whole genome shotgun sequence of Planotetraspora phitsanulokensis NBRC 104273.</title>
        <authorList>
            <person name="Komaki H."/>
            <person name="Tamura T."/>
        </authorList>
    </citation>
    <scope>NUCLEOTIDE SEQUENCE [LARGE SCALE GENOMIC DNA]</scope>
    <source>
        <strain evidence="1 2">NBRC 104273</strain>
    </source>
</reference>
<proteinExistence type="predicted"/>
<comment type="caution">
    <text evidence="1">The sequence shown here is derived from an EMBL/GenBank/DDBJ whole genome shotgun (WGS) entry which is preliminary data.</text>
</comment>
<sequence length="86" mass="9989">MQPRCRAQIPIDHLMCRRHWHLVPADIKSRVNLTYRRRSADWQTYREAVTDAKAAVRQALGVDGARPSLVIVDEATDWNPSERNDH</sequence>
<organism evidence="1 2">
    <name type="scientific">Planotetraspora phitsanulokensis</name>
    <dbReference type="NCBI Taxonomy" id="575192"/>
    <lineage>
        <taxon>Bacteria</taxon>
        <taxon>Bacillati</taxon>
        <taxon>Actinomycetota</taxon>
        <taxon>Actinomycetes</taxon>
        <taxon>Streptosporangiales</taxon>
        <taxon>Streptosporangiaceae</taxon>
        <taxon>Planotetraspora</taxon>
    </lineage>
</organism>
<protein>
    <submittedName>
        <fullName evidence="1">Uncharacterized protein</fullName>
    </submittedName>
</protein>
<name>A0A8J3UCR3_9ACTN</name>
<dbReference type="EMBL" id="BOOP01000048">
    <property type="protein sequence ID" value="GII42833.1"/>
    <property type="molecule type" value="Genomic_DNA"/>
</dbReference>
<gene>
    <name evidence="1" type="ORF">Pph01_78360</name>
</gene>